<name>A0A1X1EM78_PANCY</name>
<accession>A0A1X1EM78</accession>
<evidence type="ECO:0000313" key="2">
    <source>
        <dbReference type="Proteomes" id="UP000193749"/>
    </source>
</evidence>
<keyword evidence="2" id="KW-1185">Reference proteome</keyword>
<dbReference type="EMBL" id="MLJI01000002">
    <property type="protein sequence ID" value="ORM89999.1"/>
    <property type="molecule type" value="Genomic_DNA"/>
</dbReference>
<protein>
    <submittedName>
        <fullName evidence="1">Uncharacterized protein</fullName>
    </submittedName>
</protein>
<dbReference type="RefSeq" id="WP_084879719.1">
    <property type="nucleotide sequence ID" value="NZ_MLJI01000002.1"/>
</dbReference>
<gene>
    <name evidence="1" type="ORF">HA50_25815</name>
</gene>
<organism evidence="1 2">
    <name type="scientific">Pantoea cypripedii</name>
    <name type="common">Pectobacterium cypripedii</name>
    <name type="synonym">Erwinia cypripedii</name>
    <dbReference type="NCBI Taxonomy" id="55209"/>
    <lineage>
        <taxon>Bacteria</taxon>
        <taxon>Pseudomonadati</taxon>
        <taxon>Pseudomonadota</taxon>
        <taxon>Gammaproteobacteria</taxon>
        <taxon>Enterobacterales</taxon>
        <taxon>Erwiniaceae</taxon>
        <taxon>Pantoea</taxon>
    </lineage>
</organism>
<reference evidence="1 2" key="1">
    <citation type="journal article" date="2017" name="Antonie Van Leeuwenhoek">
        <title>Phylogenomic resolution of the bacterial genus Pantoea and its relationship with Erwinia and Tatumella.</title>
        <authorList>
            <person name="Palmer M."/>
            <person name="Steenkamp E.T."/>
            <person name="Coetzee M.P."/>
            <person name="Chan W.Y."/>
            <person name="van Zyl E."/>
            <person name="De Maayer P."/>
            <person name="Coutinho T.A."/>
            <person name="Blom J."/>
            <person name="Smits T.H."/>
            <person name="Duffy B."/>
            <person name="Venter S.N."/>
        </authorList>
    </citation>
    <scope>NUCLEOTIDE SEQUENCE [LARGE SCALE GENOMIC DNA]</scope>
    <source>
        <strain evidence="1 2">LMG 2657</strain>
    </source>
</reference>
<evidence type="ECO:0000313" key="1">
    <source>
        <dbReference type="EMBL" id="ORM89999.1"/>
    </source>
</evidence>
<comment type="caution">
    <text evidence="1">The sequence shown here is derived from an EMBL/GenBank/DDBJ whole genome shotgun (WGS) entry which is preliminary data.</text>
</comment>
<dbReference type="Proteomes" id="UP000193749">
    <property type="component" value="Unassembled WGS sequence"/>
</dbReference>
<proteinExistence type="predicted"/>
<sequence length="1762" mass="197248">MKSLWPTLPAIPQDAALQEFNRLAGGSGFDDYDALLAAIRNSLHDFLAQPVARPASAPPLSWQRMSDDVRTLLAAKYQGFCDGSAILPMQVLLSDAQVLARLHMILPFLSDATVLAQLPSRYPHLYHLLMREIFQADNKPLMEPVPGAGKQLIVRTLATIYPLPALLIQVINAVRLAPVQGIKPLLQAGDQYATGRWLSSGRDDAWHPAPITFPHLITHWRDWSCRQISAFLSPVAPPIEPPAPMVITLKLTANSVLNHQHHGQPLRLAPHSCADFLRPDQQYPRCAADHPVTLINDTAPLQGRGVVTFEHFVATNNQGLVQEGTRMVTSEAAVIIYGCHIPQRQSPIALHQLQRQMRPWPSPAPQKKTLTTAVTPVIGTSSSAGGWIISSVHAEETTALYQPDWWKVDKRGFAAGFVRKLEFETEPAPASTPKTISWPGWVATHSNAPTCIVAPAPLTATSLRDMINQLSQRIETLPTQQLADLLGETTFLTACDRLVSWDSQHHRLHIDPVQAADFIARLPGVATFKQDPAAINAFVHSARGRAALARRLLLALDHSLDATGRPLLISLQQFSQHIKPATTTYHDLAAVLQDMEQVFSGHTRKAIAVTVSERQAQDKLVAKLDFLMLTMMRQEYPMLKLCDHPDLASERCLSLAGYQRAVAAHEIQDEQVLNQASGEDLERFGSQLMYRRPEPALLAEFAATDKLFFNPRQGMHHYLTGMQLQQQQLIHYHLHASRLRELLRHPNGNTVAITETYHALRTTISAWYQQVLENLSADDQAVYRAQGIQMFMVRLEHSSGDNTETSCVGCYLYASGDLTSRALFMTPIAPMNRPGHPGSFDASDEFSSREQAQSMLNGAGKVDMLTRLSPAALPHVARYRFLVDVPVRINPGNISDDWPQCAAAIARQISEYQFPTLPAALSPTVQPPNLLEILYGLNPVTRCYNALRSAVLGESLKNRALKFVGCAISILPEEEAASEIEQTGVYALNSVYHWLVNSVMDHPALPTVSPLAITRAEAALVDDSLVGAKLCSTAAFQPVFGRELLRRSLPLNDLPRGYHLTGVIWDEFTDQLHCNVTTPAGAKIYLLDQKNQYLLPQPETAPPVGLSIPLAEFWPALSEQRLPALIASLSPISSLPLRFSEHEANHPEQDIVYNHLDPDSFPADWRYQRSWIKTDPHEQLIVEFRNASGTTVYVQPNHAGQWRNWQPATPLVRQSRDTVSPEPLFFDALTPSSSGYQTVAPYASSARVEAVEEVARLLPQIPAPLLLKKIHVKSLFRNIAPRLHPTFAQFGDGAAKRLVEELGTWRKPLTDGAVRIVEEVFGNYKLVHYEKGNSAIDAFVVDMEHVLAERNKIAGRYNDFLIKYHKYYQALKKLEHIIIDEQSALKTFLTKLKKTLLPSPSPFILKTLDEEQLLRKYPQEVEAIKNAIHEVHYSSDLALTMVNPNENPGGMLKYMKMFFVKRNIDSKDVAFFQKNFVSILEKANALSLDKIHIVEDRFLSDGRIPANCARLALEKMLLGTSVVGYTSSKDDYQRIYLMWHALKEMPAKEVANVFLHEGEHSAMSHQGEEYIGAEVYLDTGHPLKKLTSRGMSVLAKNLMSDVNVFKDYLLEDDQFLDAFLTHFYAFTRDPAMKEKIYHFRSRYLPNKLTASNNKSKENKADKYHLFTPIVEAAFFNIKYMIEFTLRNADWLLSFIGMMLGYAKKHARPLVHSVHKREAEAEQAASSPAFYHQLAGANATTDIAHSLFRQFFAMYVRSSVLEE</sequence>